<feature type="compositionally biased region" description="Low complexity" evidence="1">
    <location>
        <begin position="95"/>
        <end position="110"/>
    </location>
</feature>
<evidence type="ECO:0000256" key="1">
    <source>
        <dbReference type="SAM" id="MobiDB-lite"/>
    </source>
</evidence>
<gene>
    <name evidence="3" type="ORF">JXQ802_LOCUS15423</name>
    <name evidence="2" type="ORF">RFH988_LOCUS5280</name>
</gene>
<accession>A0A813UJD7</accession>
<dbReference type="AlphaFoldDB" id="A0A813UJD7"/>
<reference evidence="2" key="1">
    <citation type="submission" date="2021-02" db="EMBL/GenBank/DDBJ databases">
        <authorList>
            <person name="Nowell W R."/>
        </authorList>
    </citation>
    <scope>NUCLEOTIDE SEQUENCE</scope>
</reference>
<evidence type="ECO:0000313" key="2">
    <source>
        <dbReference type="EMBL" id="CAF0827900.1"/>
    </source>
</evidence>
<evidence type="ECO:0000313" key="4">
    <source>
        <dbReference type="Proteomes" id="UP000663870"/>
    </source>
</evidence>
<dbReference type="OrthoDB" id="10040277at2759"/>
<organism evidence="2 5">
    <name type="scientific">Rotaria sordida</name>
    <dbReference type="NCBI Taxonomy" id="392033"/>
    <lineage>
        <taxon>Eukaryota</taxon>
        <taxon>Metazoa</taxon>
        <taxon>Spiralia</taxon>
        <taxon>Gnathifera</taxon>
        <taxon>Rotifera</taxon>
        <taxon>Eurotatoria</taxon>
        <taxon>Bdelloidea</taxon>
        <taxon>Philodinida</taxon>
        <taxon>Philodinidae</taxon>
        <taxon>Rotaria</taxon>
    </lineage>
</organism>
<proteinExistence type="predicted"/>
<feature type="region of interest" description="Disordered" evidence="1">
    <location>
        <begin position="88"/>
        <end position="118"/>
    </location>
</feature>
<evidence type="ECO:0000313" key="5">
    <source>
        <dbReference type="Proteomes" id="UP000663882"/>
    </source>
</evidence>
<evidence type="ECO:0000313" key="3">
    <source>
        <dbReference type="EMBL" id="CAF1026391.1"/>
    </source>
</evidence>
<keyword evidence="4" id="KW-1185">Reference proteome</keyword>
<sequence length="137" mass="15512">MEMSNLNQINIQKNGGEPITLRFQENNSIADIDAALRHTLSISKNQNYSLSYKNKDTGQDIYIVANGSMLRECLTENINQLNVFVDPPTRVPLPSSSSSSSSSHSKSNESTELVQRWPELMKSIDHRINRWTSRSDE</sequence>
<dbReference type="Proteomes" id="UP000663870">
    <property type="component" value="Unassembled WGS sequence"/>
</dbReference>
<dbReference type="Proteomes" id="UP000663882">
    <property type="component" value="Unassembled WGS sequence"/>
</dbReference>
<name>A0A813UJD7_9BILA</name>
<dbReference type="EMBL" id="CAJNOO010000147">
    <property type="protein sequence ID" value="CAF0827900.1"/>
    <property type="molecule type" value="Genomic_DNA"/>
</dbReference>
<dbReference type="EMBL" id="CAJNOL010000358">
    <property type="protein sequence ID" value="CAF1026391.1"/>
    <property type="molecule type" value="Genomic_DNA"/>
</dbReference>
<protein>
    <submittedName>
        <fullName evidence="2">Uncharacterized protein</fullName>
    </submittedName>
</protein>
<comment type="caution">
    <text evidence="2">The sequence shown here is derived from an EMBL/GenBank/DDBJ whole genome shotgun (WGS) entry which is preliminary data.</text>
</comment>